<evidence type="ECO:0000256" key="2">
    <source>
        <dbReference type="ARBA" id="ARBA00004629"/>
    </source>
</evidence>
<keyword evidence="3" id="KW-0158">Chromosome</keyword>
<dbReference type="GO" id="GO:0005634">
    <property type="term" value="C:nucleus"/>
    <property type="evidence" value="ECO:0007669"/>
    <property type="project" value="UniProtKB-SubCell"/>
</dbReference>
<organism evidence="10 11">
    <name type="scientific">Galbula dea</name>
    <dbReference type="NCBI Taxonomy" id="1109041"/>
    <lineage>
        <taxon>Eukaryota</taxon>
        <taxon>Metazoa</taxon>
        <taxon>Chordata</taxon>
        <taxon>Craniata</taxon>
        <taxon>Vertebrata</taxon>
        <taxon>Euteleostomi</taxon>
        <taxon>Archelosauria</taxon>
        <taxon>Archosauria</taxon>
        <taxon>Dinosauria</taxon>
        <taxon>Saurischia</taxon>
        <taxon>Theropoda</taxon>
        <taxon>Coelurosauria</taxon>
        <taxon>Aves</taxon>
        <taxon>Neognathae</taxon>
        <taxon>Neoaves</taxon>
        <taxon>Telluraves</taxon>
        <taxon>Coraciimorphae</taxon>
        <taxon>Piciformes</taxon>
        <taxon>Galbulidae</taxon>
        <taxon>Galbula</taxon>
    </lineage>
</organism>
<evidence type="ECO:0000313" key="11">
    <source>
        <dbReference type="Proteomes" id="UP000566440"/>
    </source>
</evidence>
<dbReference type="GO" id="GO:0051382">
    <property type="term" value="P:kinetochore assembly"/>
    <property type="evidence" value="ECO:0007669"/>
    <property type="project" value="InterPro"/>
</dbReference>
<keyword evidence="11" id="KW-1185">Reference proteome</keyword>
<name>A0A7K9SVL0_9PICI</name>
<proteinExistence type="inferred from homology"/>
<evidence type="ECO:0000256" key="6">
    <source>
        <dbReference type="ARBA" id="ARBA00023328"/>
    </source>
</evidence>
<sequence length="165" mass="19641">ATQDLEEDMETVKVSFQNKTLALQRMQLMAALRNKLRQNDDDSRLIMETMKQIVMLSKEIIEHQQQAREKEEKLIDVKRKRLSLKITAREKLHQIHTMSKKKKEEKTSIKESEMLEKIQNRLKRERDITTIIQNVFQNIILGSRVNWAENPSLKEIVLQLEKNVY</sequence>
<evidence type="ECO:0000256" key="7">
    <source>
        <dbReference type="ARBA" id="ARBA00025735"/>
    </source>
</evidence>
<dbReference type="PANTHER" id="PTHR48122:SF1">
    <property type="entry name" value="CENTROMERE PROTEIN H"/>
    <property type="match status" value="1"/>
</dbReference>
<reference evidence="10 11" key="1">
    <citation type="submission" date="2019-09" db="EMBL/GenBank/DDBJ databases">
        <title>Bird 10,000 Genomes (B10K) Project - Family phase.</title>
        <authorList>
            <person name="Zhang G."/>
        </authorList>
    </citation>
    <scope>NUCLEOTIDE SEQUENCE [LARGE SCALE GENOMIC DNA]</scope>
    <source>
        <strain evidence="10">B10K-DU-001-62</strain>
        <tissue evidence="10">Muscle</tissue>
    </source>
</reference>
<evidence type="ECO:0000256" key="8">
    <source>
        <dbReference type="SAM" id="Coils"/>
    </source>
</evidence>
<keyword evidence="6" id="KW-0137">Centromere</keyword>
<dbReference type="AlphaFoldDB" id="A0A7K9SVL0"/>
<dbReference type="InterPro" id="IPR008426">
    <property type="entry name" value="CENP-H_C"/>
</dbReference>
<dbReference type="OrthoDB" id="2274804at2759"/>
<evidence type="ECO:0000256" key="1">
    <source>
        <dbReference type="ARBA" id="ARBA00004123"/>
    </source>
</evidence>
<keyword evidence="4" id="KW-0995">Kinetochore</keyword>
<evidence type="ECO:0000256" key="4">
    <source>
        <dbReference type="ARBA" id="ARBA00022838"/>
    </source>
</evidence>
<protein>
    <submittedName>
        <fullName evidence="10">CENPH protein</fullName>
    </submittedName>
</protein>
<feature type="domain" description="Centromere protein H C-terminal" evidence="9">
    <location>
        <begin position="2"/>
        <end position="161"/>
    </location>
</feature>
<dbReference type="GO" id="GO:0043515">
    <property type="term" value="F:kinetochore binding"/>
    <property type="evidence" value="ECO:0007669"/>
    <property type="project" value="TreeGrafter"/>
</dbReference>
<accession>A0A7K9SVL0</accession>
<feature type="non-terminal residue" evidence="10">
    <location>
        <position position="165"/>
    </location>
</feature>
<dbReference type="Pfam" id="PF05837">
    <property type="entry name" value="CENP-H"/>
    <property type="match status" value="1"/>
</dbReference>
<evidence type="ECO:0000256" key="5">
    <source>
        <dbReference type="ARBA" id="ARBA00023242"/>
    </source>
</evidence>
<comment type="caution">
    <text evidence="10">The sequence shown here is derived from an EMBL/GenBank/DDBJ whole genome shotgun (WGS) entry which is preliminary data.</text>
</comment>
<gene>
    <name evidence="10" type="primary">Cenph</name>
    <name evidence="10" type="ORF">GALDEA_R05775</name>
</gene>
<dbReference type="GO" id="GO:0007052">
    <property type="term" value="P:mitotic spindle organization"/>
    <property type="evidence" value="ECO:0007669"/>
    <property type="project" value="TreeGrafter"/>
</dbReference>
<comment type="similarity">
    <text evidence="7">Belongs to the CENP-H/MCM16 family.</text>
</comment>
<dbReference type="InterPro" id="IPR040034">
    <property type="entry name" value="CENP-H"/>
</dbReference>
<dbReference type="Proteomes" id="UP000566440">
    <property type="component" value="Unassembled WGS sequence"/>
</dbReference>
<evidence type="ECO:0000256" key="3">
    <source>
        <dbReference type="ARBA" id="ARBA00022454"/>
    </source>
</evidence>
<keyword evidence="8" id="KW-0175">Coiled coil</keyword>
<dbReference type="EMBL" id="VWZX01004669">
    <property type="protein sequence ID" value="NXI39900.1"/>
    <property type="molecule type" value="Genomic_DNA"/>
</dbReference>
<feature type="non-terminal residue" evidence="10">
    <location>
        <position position="1"/>
    </location>
</feature>
<dbReference type="PANTHER" id="PTHR48122">
    <property type="entry name" value="CENTROMERE PROTEIN H"/>
    <property type="match status" value="1"/>
</dbReference>
<keyword evidence="5" id="KW-0539">Nucleus</keyword>
<comment type="subcellular location">
    <subcellularLocation>
        <location evidence="2">Chromosome</location>
        <location evidence="2">Centromere</location>
        <location evidence="2">Kinetochore</location>
    </subcellularLocation>
    <subcellularLocation>
        <location evidence="1">Nucleus</location>
    </subcellularLocation>
</comment>
<feature type="coiled-coil region" evidence="8">
    <location>
        <begin position="53"/>
        <end position="80"/>
    </location>
</feature>
<evidence type="ECO:0000259" key="9">
    <source>
        <dbReference type="Pfam" id="PF05837"/>
    </source>
</evidence>
<dbReference type="GO" id="GO:0000776">
    <property type="term" value="C:kinetochore"/>
    <property type="evidence" value="ECO:0007669"/>
    <property type="project" value="UniProtKB-KW"/>
</dbReference>
<evidence type="ECO:0000313" key="10">
    <source>
        <dbReference type="EMBL" id="NXI39900.1"/>
    </source>
</evidence>
<dbReference type="GO" id="GO:0007059">
    <property type="term" value="P:chromosome segregation"/>
    <property type="evidence" value="ECO:0007669"/>
    <property type="project" value="TreeGrafter"/>
</dbReference>